<accession>A0AAU6NUW7</accession>
<reference evidence="1" key="1">
    <citation type="submission" date="2024-01" db="EMBL/GenBank/DDBJ databases">
        <title>Isolation and characterization of Escherichia phage BME3.</title>
        <authorList>
            <person name="Toaquiza B."/>
            <person name="Quito-Avila D.F."/>
            <person name="Maldonado-Alvarado P.G."/>
            <person name="Montiel M M."/>
        </authorList>
    </citation>
    <scope>NUCLEOTIDE SEQUENCE</scope>
</reference>
<protein>
    <submittedName>
        <fullName evidence="1">Uncharacterized protein</fullName>
    </submittedName>
</protein>
<name>A0AAU6NUW7_9CAUD</name>
<proteinExistence type="predicted"/>
<dbReference type="EMBL" id="PP239276">
    <property type="protein sequence ID" value="WWY66467.1"/>
    <property type="molecule type" value="Genomic_DNA"/>
</dbReference>
<sequence>MSWYRPFFDVRPGWRGRKIIAVSFIDSKQKRNEKKIKKMVDVPHLVA</sequence>
<organism evidence="1">
    <name type="scientific">Escherichia phage BME3</name>
    <dbReference type="NCBI Taxonomy" id="3119681"/>
    <lineage>
        <taxon>Viruses</taxon>
        <taxon>Duplodnaviria</taxon>
        <taxon>Heunggongvirae</taxon>
        <taxon>Uroviricota</taxon>
        <taxon>Caudoviricetes</taxon>
        <taxon>Stephanstirmvirinae</taxon>
        <taxon>Justusliebigvirus</taxon>
    </lineage>
</organism>
<evidence type="ECO:0000313" key="1">
    <source>
        <dbReference type="EMBL" id="WWY66467.1"/>
    </source>
</evidence>